<dbReference type="PANTHER" id="PTHR43041:SF1">
    <property type="entry name" value="METALLO-BETA-LACTAMASE DOMAIN-CONTAINING PROTEIN"/>
    <property type="match status" value="1"/>
</dbReference>
<dbReference type="InterPro" id="IPR003661">
    <property type="entry name" value="HisK_dim/P_dom"/>
</dbReference>
<keyword evidence="3" id="KW-0808">Transferase</keyword>
<proteinExistence type="predicted"/>
<dbReference type="Pfam" id="PF19583">
    <property type="entry name" value="ODP"/>
    <property type="match status" value="1"/>
</dbReference>
<dbReference type="Gene3D" id="1.10.287.130">
    <property type="match status" value="1"/>
</dbReference>
<dbReference type="InterPro" id="IPR045761">
    <property type="entry name" value="ODP_dom"/>
</dbReference>
<dbReference type="EMBL" id="FPHL01000049">
    <property type="protein sequence ID" value="SFV67962.1"/>
    <property type="molecule type" value="Genomic_DNA"/>
</dbReference>
<reference evidence="3" key="1">
    <citation type="submission" date="2016-10" db="EMBL/GenBank/DDBJ databases">
        <authorList>
            <person name="de Groot N.N."/>
        </authorList>
    </citation>
    <scope>NUCLEOTIDE SEQUENCE</scope>
</reference>
<gene>
    <name evidence="3" type="ORF">MNB_SV-10-1553</name>
</gene>
<name>A0A1W1CQJ5_9ZZZZ</name>
<dbReference type="GO" id="GO:0000155">
    <property type="term" value="F:phosphorelay sensor kinase activity"/>
    <property type="evidence" value="ECO:0007669"/>
    <property type="project" value="InterPro"/>
</dbReference>
<dbReference type="AlphaFoldDB" id="A0A1W1CQJ5"/>
<protein>
    <submittedName>
        <fullName evidence="3">Histidine kinase</fullName>
    </submittedName>
</protein>
<dbReference type="SMART" id="SM00388">
    <property type="entry name" value="HisKA"/>
    <property type="match status" value="1"/>
</dbReference>
<dbReference type="PANTHER" id="PTHR43041">
    <property type="entry name" value="HYDROLASE, METALLO-BETA-LACTAMASE SUPERFAMILY"/>
    <property type="match status" value="1"/>
</dbReference>
<dbReference type="SUPFAM" id="SSF55874">
    <property type="entry name" value="ATPase domain of HSP90 chaperone/DNA topoisomerase II/histidine kinase"/>
    <property type="match status" value="1"/>
</dbReference>
<evidence type="ECO:0000256" key="1">
    <source>
        <dbReference type="ARBA" id="ARBA00022553"/>
    </source>
</evidence>
<dbReference type="Gene3D" id="3.60.15.10">
    <property type="entry name" value="Ribonuclease Z/Hydroxyacylglutathione hydrolase-like"/>
    <property type="match status" value="1"/>
</dbReference>
<dbReference type="PRINTS" id="PR00344">
    <property type="entry name" value="BCTRLSENSOR"/>
</dbReference>
<dbReference type="CDD" id="cd07709">
    <property type="entry name" value="flavodiiron_proteins_MBL-fold"/>
    <property type="match status" value="1"/>
</dbReference>
<dbReference type="Gene3D" id="3.30.565.10">
    <property type="entry name" value="Histidine kinase-like ATPase, C-terminal domain"/>
    <property type="match status" value="1"/>
</dbReference>
<dbReference type="InterPro" id="IPR036890">
    <property type="entry name" value="HATPase_C_sf"/>
</dbReference>
<keyword evidence="3" id="KW-0418">Kinase</keyword>
<dbReference type="InterPro" id="IPR005467">
    <property type="entry name" value="His_kinase_dom"/>
</dbReference>
<dbReference type="InterPro" id="IPR036866">
    <property type="entry name" value="RibonucZ/Hydroxyglut_hydro"/>
</dbReference>
<dbReference type="SMART" id="SM00849">
    <property type="entry name" value="Lactamase_B"/>
    <property type="match status" value="1"/>
</dbReference>
<dbReference type="PROSITE" id="PS50109">
    <property type="entry name" value="HIS_KIN"/>
    <property type="match status" value="1"/>
</dbReference>
<keyword evidence="1" id="KW-0597">Phosphoprotein</keyword>
<dbReference type="CDD" id="cd00082">
    <property type="entry name" value="HisKA"/>
    <property type="match status" value="1"/>
</dbReference>
<accession>A0A1W1CQJ5</accession>
<dbReference type="InterPro" id="IPR001279">
    <property type="entry name" value="Metallo-B-lactamas"/>
</dbReference>
<dbReference type="Pfam" id="PF00512">
    <property type="entry name" value="HisKA"/>
    <property type="match status" value="1"/>
</dbReference>
<sequence length="507" mass="58675">MDFTKAIEISNRIYWVGMYLKNDPFQCHPYLIENGNESILIDPGSMLEFDAVVKKVNTVTDMKQIKYIILHHQDPDLAASVPEIEKLIGRSDLRIITHSRMVPLVKHYLIQSDYYEIDKHEHRLHSRDLHLHFITTPYCHSPGAFVTYEPATKTLFSGDIFGGIEESWEFYAEDDYFEKAKQFHAEYMPSRDIFNYSLTKIEALDINLIAPQHGSIIPKNRIAPLIGQMKTLECGLYIEREYKDRLIHTIEELKEKDLALRTSLQEIKMKEELLFQKTKMADMGEMVANIAHQWRQPLALNNTLISILKEKNDREILSNDELAVKLQEMEKNIQYMSKTIDDFMHFYHPRKEKSRFCVSEVIKHALEITRPMLHKAGISVTADRDQALYIDGYMNEYMQVLISILNNAKDMLKKRDTSEPMIKLMLYASEGNVILTIKDNAGGVETENLHRIFDPYFTTKHKSLGTGLGLYTAKMIIEKNMNGSLSVSNTREGAQFTIKMENPDAAH</sequence>
<dbReference type="SMART" id="SM00387">
    <property type="entry name" value="HATPase_c"/>
    <property type="match status" value="1"/>
</dbReference>
<dbReference type="InterPro" id="IPR036097">
    <property type="entry name" value="HisK_dim/P_sf"/>
</dbReference>
<feature type="domain" description="Histidine kinase" evidence="2">
    <location>
        <begin position="289"/>
        <end position="504"/>
    </location>
</feature>
<dbReference type="Pfam" id="PF02518">
    <property type="entry name" value="HATPase_c"/>
    <property type="match status" value="1"/>
</dbReference>
<dbReference type="InterPro" id="IPR003594">
    <property type="entry name" value="HATPase_dom"/>
</dbReference>
<evidence type="ECO:0000313" key="3">
    <source>
        <dbReference type="EMBL" id="SFV67962.1"/>
    </source>
</evidence>
<organism evidence="3">
    <name type="scientific">hydrothermal vent metagenome</name>
    <dbReference type="NCBI Taxonomy" id="652676"/>
    <lineage>
        <taxon>unclassified sequences</taxon>
        <taxon>metagenomes</taxon>
        <taxon>ecological metagenomes</taxon>
    </lineage>
</organism>
<dbReference type="SUPFAM" id="SSF56281">
    <property type="entry name" value="Metallo-hydrolase/oxidoreductase"/>
    <property type="match status" value="1"/>
</dbReference>
<dbReference type="SUPFAM" id="SSF47384">
    <property type="entry name" value="Homodimeric domain of signal transducing histidine kinase"/>
    <property type="match status" value="1"/>
</dbReference>
<evidence type="ECO:0000259" key="2">
    <source>
        <dbReference type="PROSITE" id="PS50109"/>
    </source>
</evidence>
<dbReference type="InterPro" id="IPR004358">
    <property type="entry name" value="Sig_transdc_His_kin-like_C"/>
</dbReference>